<dbReference type="PROSITE" id="PS51186">
    <property type="entry name" value="GNAT"/>
    <property type="match status" value="1"/>
</dbReference>
<dbReference type="Gene3D" id="3.40.630.30">
    <property type="match status" value="1"/>
</dbReference>
<dbReference type="PANTHER" id="PTHR43617">
    <property type="entry name" value="L-AMINO ACID N-ACETYLTRANSFERASE"/>
    <property type="match status" value="1"/>
</dbReference>
<feature type="domain" description="N-acetyltransferase" evidence="1">
    <location>
        <begin position="1"/>
        <end position="148"/>
    </location>
</feature>
<dbReference type="InterPro" id="IPR050276">
    <property type="entry name" value="MshD_Acetyltransferase"/>
</dbReference>
<protein>
    <submittedName>
        <fullName evidence="2">GNAT family N-acetyltransferase</fullName>
    </submittedName>
</protein>
<dbReference type="CDD" id="cd04301">
    <property type="entry name" value="NAT_SF"/>
    <property type="match status" value="1"/>
</dbReference>
<dbReference type="SUPFAM" id="SSF55729">
    <property type="entry name" value="Acyl-CoA N-acyltransferases (Nat)"/>
    <property type="match status" value="1"/>
</dbReference>
<evidence type="ECO:0000313" key="3">
    <source>
        <dbReference type="Proteomes" id="UP000619295"/>
    </source>
</evidence>
<dbReference type="GO" id="GO:0016747">
    <property type="term" value="F:acyltransferase activity, transferring groups other than amino-acyl groups"/>
    <property type="evidence" value="ECO:0007669"/>
    <property type="project" value="InterPro"/>
</dbReference>
<dbReference type="AlphaFoldDB" id="A0A927I2X7"/>
<gene>
    <name evidence="2" type="ORF">IED13_27570</name>
</gene>
<dbReference type="EMBL" id="JACXWY010000040">
    <property type="protein sequence ID" value="MBD3849476.1"/>
    <property type="molecule type" value="Genomic_DNA"/>
</dbReference>
<accession>A0A927I2X7</accession>
<dbReference type="PANTHER" id="PTHR43617:SF38">
    <property type="entry name" value="N-ACETYLTRANSFERASE DOMAIN-CONTAINING PROTEIN"/>
    <property type="match status" value="1"/>
</dbReference>
<evidence type="ECO:0000259" key="1">
    <source>
        <dbReference type="PROSITE" id="PS51186"/>
    </source>
</evidence>
<sequence length="150" mass="17530">MTTRRLILSDAEAAARVHRASFDERLPWLAGLHTPDEDRAYFANFVFHECEVWGFFDGDELIGFIAFRENWIDQLYVLPAYQGRGVGSALLIEAQARHAGLQLWTFQRNEAARRFYENRGFIVAEQTDGSHNEEREPDVRYVWRRERPPG</sequence>
<reference evidence="2" key="1">
    <citation type="submission" date="2020-09" db="EMBL/GenBank/DDBJ databases">
        <title>Bosea spartocytisi sp. nov. a root nodule endophyte of Spartocytisus supranubius in the high mountain ecosystem fo the Teide National Park (Canary Islands, Spain).</title>
        <authorList>
            <person name="Pulido-Suarez L."/>
            <person name="Peix A."/>
            <person name="Igual J.M."/>
            <person name="Socas-Perez N."/>
            <person name="Velazquez E."/>
            <person name="Flores-Felix J.D."/>
            <person name="Leon-Barrios M."/>
        </authorList>
    </citation>
    <scope>NUCLEOTIDE SEQUENCE</scope>
    <source>
        <strain evidence="2">SSUT16</strain>
    </source>
</reference>
<organism evidence="2 3">
    <name type="scientific">Bosea spartocytisi</name>
    <dbReference type="NCBI Taxonomy" id="2773451"/>
    <lineage>
        <taxon>Bacteria</taxon>
        <taxon>Pseudomonadati</taxon>
        <taxon>Pseudomonadota</taxon>
        <taxon>Alphaproteobacteria</taxon>
        <taxon>Hyphomicrobiales</taxon>
        <taxon>Boseaceae</taxon>
        <taxon>Bosea</taxon>
    </lineage>
</organism>
<comment type="caution">
    <text evidence="2">The sequence shown here is derived from an EMBL/GenBank/DDBJ whole genome shotgun (WGS) entry which is preliminary data.</text>
</comment>
<dbReference type="RefSeq" id="WP_191126032.1">
    <property type="nucleotide sequence ID" value="NZ_JACXWY010000040.1"/>
</dbReference>
<name>A0A927I2X7_9HYPH</name>
<proteinExistence type="predicted"/>
<dbReference type="InterPro" id="IPR000182">
    <property type="entry name" value="GNAT_dom"/>
</dbReference>
<keyword evidence="3" id="KW-1185">Reference proteome</keyword>
<evidence type="ECO:0000313" key="2">
    <source>
        <dbReference type="EMBL" id="MBD3849476.1"/>
    </source>
</evidence>
<dbReference type="InterPro" id="IPR016181">
    <property type="entry name" value="Acyl_CoA_acyltransferase"/>
</dbReference>
<dbReference type="Proteomes" id="UP000619295">
    <property type="component" value="Unassembled WGS sequence"/>
</dbReference>
<dbReference type="Pfam" id="PF00583">
    <property type="entry name" value="Acetyltransf_1"/>
    <property type="match status" value="1"/>
</dbReference>